<protein>
    <submittedName>
        <fullName evidence="4">Spore germination protein</fullName>
    </submittedName>
</protein>
<evidence type="ECO:0000256" key="1">
    <source>
        <dbReference type="ARBA" id="ARBA00005278"/>
    </source>
</evidence>
<evidence type="ECO:0000313" key="5">
    <source>
        <dbReference type="Proteomes" id="UP000886743"/>
    </source>
</evidence>
<accession>A0A9D1NH94</accession>
<name>A0A9D1NH94_9FIRM</name>
<comment type="caution">
    <text evidence="4">The sequence shown here is derived from an EMBL/GenBank/DDBJ whole genome shotgun (WGS) entry which is preliminary data.</text>
</comment>
<dbReference type="PIRSF" id="PIRSF005690">
    <property type="entry name" value="GerBA"/>
    <property type="match status" value="1"/>
</dbReference>
<evidence type="ECO:0000313" key="4">
    <source>
        <dbReference type="EMBL" id="HIV02629.1"/>
    </source>
</evidence>
<feature type="transmembrane region" description="Helical" evidence="3">
    <location>
        <begin position="279"/>
        <end position="301"/>
    </location>
</feature>
<comment type="similarity">
    <text evidence="1">Belongs to the GerABKA family.</text>
</comment>
<dbReference type="Pfam" id="PF03323">
    <property type="entry name" value="GerA"/>
    <property type="match status" value="1"/>
</dbReference>
<dbReference type="Proteomes" id="UP000886743">
    <property type="component" value="Unassembled WGS sequence"/>
</dbReference>
<gene>
    <name evidence="4" type="ORF">IAC74_03575</name>
</gene>
<organism evidence="4 5">
    <name type="scientific">Candidatus Aphodoplasma excrementigallinarum</name>
    <dbReference type="NCBI Taxonomy" id="2840673"/>
    <lineage>
        <taxon>Bacteria</taxon>
        <taxon>Bacillati</taxon>
        <taxon>Bacillota</taxon>
        <taxon>Clostridia</taxon>
        <taxon>Eubacteriales</taxon>
        <taxon>Candidatus Aphodoplasma</taxon>
    </lineage>
</organism>
<dbReference type="InterPro" id="IPR004995">
    <property type="entry name" value="Spore_Ger"/>
</dbReference>
<sequence>MPIQNVKAFCDRVEKNQNIIKRVLKSEYGEVYILYVKQLTDVEMLTLNVIRPIRAHWREKGGQLGAQYAMDSVITAEDCKLIDAEEDKVLELVLSGMTCVLFPGDSRAINIVLKKVEKKSPESSELNYSIWGAKDSFTENLDGNLSLIRYRIKDPSLKLETFTVGRRTKTSLLMAYIGDIANDKYVEIIRKRIEKIDVDGILESAKLQWFLNDKKFGLFPQVGLEQRSDVACGAMLEGKIVLILDGSGVAMILPKLMIEFLWSGDDECDNMYFAIFSKLLRIVSLFISATISSFYIAFIAFHAGALPTTYSMVLASGRAGVPFSVVAEVILMELLVEVLREALTRIPQHIGSAIGIVGGIVIGQAAVEAGIFSPIILVIVALSLMTSYIAPDYNITNAVRMLKFVLIVLTGVFGLFGLMCGLFLLLLTLVSDTSLKTPYLAPYAPFRLRDALKGIFTNPYLSVRRPSYLHTKARIRQKKEK</sequence>
<evidence type="ECO:0000256" key="3">
    <source>
        <dbReference type="SAM" id="Phobius"/>
    </source>
</evidence>
<reference evidence="4" key="2">
    <citation type="journal article" date="2021" name="PeerJ">
        <title>Extensive microbial diversity within the chicken gut microbiome revealed by metagenomics and culture.</title>
        <authorList>
            <person name="Gilroy R."/>
            <person name="Ravi A."/>
            <person name="Getino M."/>
            <person name="Pursley I."/>
            <person name="Horton D.L."/>
            <person name="Alikhan N.F."/>
            <person name="Baker D."/>
            <person name="Gharbi K."/>
            <person name="Hall N."/>
            <person name="Watson M."/>
            <person name="Adriaenssens E.M."/>
            <person name="Foster-Nyarko E."/>
            <person name="Jarju S."/>
            <person name="Secka A."/>
            <person name="Antonio M."/>
            <person name="Oren A."/>
            <person name="Chaudhuri R.R."/>
            <person name="La Ragione R."/>
            <person name="Hildebrand F."/>
            <person name="Pallen M.J."/>
        </authorList>
    </citation>
    <scope>NUCLEOTIDE SEQUENCE</scope>
    <source>
        <strain evidence="4">4920</strain>
    </source>
</reference>
<feature type="transmembrane region" description="Helical" evidence="3">
    <location>
        <begin position="321"/>
        <end position="339"/>
    </location>
</feature>
<keyword evidence="2 3" id="KW-0472">Membrane</keyword>
<dbReference type="AlphaFoldDB" id="A0A9D1NH94"/>
<dbReference type="PANTHER" id="PTHR22550">
    <property type="entry name" value="SPORE GERMINATION PROTEIN"/>
    <property type="match status" value="1"/>
</dbReference>
<feature type="transmembrane region" description="Helical" evidence="3">
    <location>
        <begin position="402"/>
        <end position="430"/>
    </location>
</feature>
<evidence type="ECO:0000256" key="2">
    <source>
        <dbReference type="ARBA" id="ARBA00023136"/>
    </source>
</evidence>
<dbReference type="GO" id="GO:0009847">
    <property type="term" value="P:spore germination"/>
    <property type="evidence" value="ECO:0007669"/>
    <property type="project" value="InterPro"/>
</dbReference>
<reference evidence="4" key="1">
    <citation type="submission" date="2020-10" db="EMBL/GenBank/DDBJ databases">
        <authorList>
            <person name="Gilroy R."/>
        </authorList>
    </citation>
    <scope>NUCLEOTIDE SEQUENCE</scope>
    <source>
        <strain evidence="4">4920</strain>
    </source>
</reference>
<dbReference type="PANTHER" id="PTHR22550:SF5">
    <property type="entry name" value="LEUCINE ZIPPER PROTEIN 4"/>
    <property type="match status" value="1"/>
</dbReference>
<feature type="transmembrane region" description="Helical" evidence="3">
    <location>
        <begin position="346"/>
        <end position="365"/>
    </location>
</feature>
<dbReference type="GO" id="GO:0016020">
    <property type="term" value="C:membrane"/>
    <property type="evidence" value="ECO:0007669"/>
    <property type="project" value="InterPro"/>
</dbReference>
<proteinExistence type="inferred from homology"/>
<feature type="transmembrane region" description="Helical" evidence="3">
    <location>
        <begin position="371"/>
        <end position="390"/>
    </location>
</feature>
<dbReference type="InterPro" id="IPR050768">
    <property type="entry name" value="UPF0353/GerABKA_families"/>
</dbReference>
<keyword evidence="3" id="KW-1133">Transmembrane helix</keyword>
<dbReference type="EMBL" id="DVOF01000106">
    <property type="protein sequence ID" value="HIV02629.1"/>
    <property type="molecule type" value="Genomic_DNA"/>
</dbReference>
<keyword evidence="3" id="KW-0812">Transmembrane</keyword>